<dbReference type="GeneID" id="55584089"/>
<dbReference type="GO" id="GO:0046872">
    <property type="term" value="F:metal ion binding"/>
    <property type="evidence" value="ECO:0007669"/>
    <property type="project" value="UniProtKB-KW"/>
</dbReference>
<evidence type="ECO:0000256" key="2">
    <source>
        <dbReference type="ARBA" id="ARBA00006239"/>
    </source>
</evidence>
<keyword evidence="13" id="KW-1185">Reference proteome</keyword>
<organism evidence="12 13">
    <name type="scientific">Conexivisphaera calida</name>
    <dbReference type="NCBI Taxonomy" id="1874277"/>
    <lineage>
        <taxon>Archaea</taxon>
        <taxon>Nitrososphaerota</taxon>
        <taxon>Conexivisphaeria</taxon>
        <taxon>Conexivisphaerales</taxon>
        <taxon>Conexivisphaeraceae</taxon>
        <taxon>Conexivisphaera</taxon>
    </lineage>
</organism>
<protein>
    <submittedName>
        <fullName evidence="12">Lysine biosynthesis protein LysX</fullName>
    </submittedName>
</protein>
<reference evidence="12 13" key="1">
    <citation type="journal article" date="2019" name="ISME J.">
        <title>Isolation and characterization of a thermophilic sulfur- and iron-reducing thaumarchaeote from a terrestrial acidic hot spring.</title>
        <authorList>
            <person name="Kato S."/>
            <person name="Itoh T."/>
            <person name="Yuki M."/>
            <person name="Nagamori M."/>
            <person name="Ohnishi M."/>
            <person name="Uematsu K."/>
            <person name="Suzuki K."/>
            <person name="Takashina T."/>
            <person name="Ohkuma M."/>
        </authorList>
    </citation>
    <scope>NUCLEOTIDE SEQUENCE [LARGE SCALE GENOMIC DNA]</scope>
    <source>
        <strain evidence="12 13">NAS-02</strain>
    </source>
</reference>
<proteinExistence type="inferred from homology"/>
<dbReference type="KEGG" id="ccai:NAS2_0272"/>
<dbReference type="FunFam" id="3.30.470.20:FF:000058">
    <property type="entry name" value="Alpha-aminoadipate--LysW ligase LysX protein"/>
    <property type="match status" value="1"/>
</dbReference>
<dbReference type="GO" id="GO:0009085">
    <property type="term" value="P:lysine biosynthetic process"/>
    <property type="evidence" value="ECO:0007669"/>
    <property type="project" value="InterPro"/>
</dbReference>
<dbReference type="PANTHER" id="PTHR21621:SF2">
    <property type="entry name" value="COENZYME GAMMA-F420-2:ALPHA-L-GLUTAMATE LIGASE"/>
    <property type="match status" value="1"/>
</dbReference>
<evidence type="ECO:0000256" key="6">
    <source>
        <dbReference type="ARBA" id="ARBA00022741"/>
    </source>
</evidence>
<dbReference type="Gene3D" id="3.30.470.20">
    <property type="entry name" value="ATP-grasp fold, B domain"/>
    <property type="match status" value="1"/>
</dbReference>
<keyword evidence="8" id="KW-0460">Magnesium</keyword>
<dbReference type="GO" id="GO:0005524">
    <property type="term" value="F:ATP binding"/>
    <property type="evidence" value="ECO:0007669"/>
    <property type="project" value="UniProtKB-UniRule"/>
</dbReference>
<dbReference type="InterPro" id="IPR016185">
    <property type="entry name" value="PreATP-grasp_dom_sf"/>
</dbReference>
<dbReference type="SUPFAM" id="SSF52440">
    <property type="entry name" value="PreATP-grasp domain"/>
    <property type="match status" value="1"/>
</dbReference>
<evidence type="ECO:0000256" key="3">
    <source>
        <dbReference type="ARBA" id="ARBA00022598"/>
    </source>
</evidence>
<feature type="domain" description="ATP-grasp" evidence="11">
    <location>
        <begin position="96"/>
        <end position="280"/>
    </location>
</feature>
<keyword evidence="6 10" id="KW-0547">Nucleotide-binding</keyword>
<comment type="cofactor">
    <cofactor evidence="1">
        <name>Mg(2+)</name>
        <dbReference type="ChEBI" id="CHEBI:18420"/>
    </cofactor>
</comment>
<dbReference type="NCBIfam" id="TIGR00768">
    <property type="entry name" value="rimK_fam"/>
    <property type="match status" value="1"/>
</dbReference>
<dbReference type="PANTHER" id="PTHR21621">
    <property type="entry name" value="RIBOSOMAL PROTEIN S6 MODIFICATION PROTEIN"/>
    <property type="match status" value="1"/>
</dbReference>
<dbReference type="NCBIfam" id="TIGR02144">
    <property type="entry name" value="LysX_arch"/>
    <property type="match status" value="1"/>
</dbReference>
<comment type="similarity">
    <text evidence="2">Belongs to the RimK family. LysX subfamily.</text>
</comment>
<evidence type="ECO:0000256" key="4">
    <source>
        <dbReference type="ARBA" id="ARBA00022605"/>
    </source>
</evidence>
<dbReference type="InterPro" id="IPR054562">
    <property type="entry name" value="LysX/ArgX_preATP_grasp"/>
</dbReference>
<dbReference type="GO" id="GO:0043774">
    <property type="term" value="F:coenzyme F420-2 alpha-glutamyl ligase activity"/>
    <property type="evidence" value="ECO:0007669"/>
    <property type="project" value="TreeGrafter"/>
</dbReference>
<dbReference type="RefSeq" id="WP_174447983.1">
    <property type="nucleotide sequence ID" value="NZ_AP018732.1"/>
</dbReference>
<dbReference type="GO" id="GO:0005737">
    <property type="term" value="C:cytoplasm"/>
    <property type="evidence" value="ECO:0007669"/>
    <property type="project" value="TreeGrafter"/>
</dbReference>
<dbReference type="InterPro" id="IPR013815">
    <property type="entry name" value="ATP_grasp_subdomain_1"/>
</dbReference>
<evidence type="ECO:0000259" key="11">
    <source>
        <dbReference type="PROSITE" id="PS50975"/>
    </source>
</evidence>
<dbReference type="Gene3D" id="3.30.1490.20">
    <property type="entry name" value="ATP-grasp fold, A domain"/>
    <property type="match status" value="1"/>
</dbReference>
<evidence type="ECO:0000256" key="7">
    <source>
        <dbReference type="ARBA" id="ARBA00022840"/>
    </source>
</evidence>
<dbReference type="AlphaFoldDB" id="A0A4P2VK42"/>
<dbReference type="OrthoDB" id="33241at2157"/>
<dbReference type="InterPro" id="IPR004666">
    <property type="entry name" value="Rp_bS6_RimK/Lys_biosynth_LsyX"/>
</dbReference>
<evidence type="ECO:0000256" key="8">
    <source>
        <dbReference type="ARBA" id="ARBA00022842"/>
    </source>
</evidence>
<dbReference type="PROSITE" id="PS50975">
    <property type="entry name" value="ATP_GRASP"/>
    <property type="match status" value="1"/>
</dbReference>
<keyword evidence="3" id="KW-0436">Ligase</keyword>
<comment type="pathway">
    <text evidence="9">Amino-acid biosynthesis.</text>
</comment>
<dbReference type="SUPFAM" id="SSF56059">
    <property type="entry name" value="Glutathione synthetase ATP-binding domain-like"/>
    <property type="match status" value="1"/>
</dbReference>
<gene>
    <name evidence="12" type="ORF">NAS2_0272</name>
</gene>
<keyword evidence="5" id="KW-0479">Metal-binding</keyword>
<keyword evidence="7 10" id="KW-0067">ATP-binding</keyword>
<name>A0A4P2VK42_9ARCH</name>
<sequence length="285" mass="31550">MVKITMLHDVVRLEEKMLVDAASKRNIDVKLVDTRSIRLDSHGSIDGVVDAGDIAFQRSVSYYRHLHVTAYLEYLGVPVVNSLQTVTVAGNKMLTTMALVRSKVPTPRTLVAFSRDGAMEAYSELGGTAVLKPVMGSWGRLVALLDSRAAAQAVFEDREEMGPIHQVYYLQEYVRRPPRDIRTFVVGDRVVAAIYRYQPPDDWRTNTARGGKAEPCEITRELEDISLRAAQAVGGGVLGVDAMETEDGLLVHEVNHNPEFRNSVKVTGIDIAGHMIEYVASQAKR</sequence>
<keyword evidence="4" id="KW-0028">Amino-acid biosynthesis</keyword>
<dbReference type="Proteomes" id="UP000509448">
    <property type="component" value="Chromosome"/>
</dbReference>
<evidence type="ECO:0000313" key="13">
    <source>
        <dbReference type="Proteomes" id="UP000509448"/>
    </source>
</evidence>
<dbReference type="InterPro" id="IPR011870">
    <property type="entry name" value="LysX_arch"/>
</dbReference>
<dbReference type="InterPro" id="IPR011761">
    <property type="entry name" value="ATP-grasp"/>
</dbReference>
<dbReference type="EMBL" id="AP018732">
    <property type="protein sequence ID" value="BBE41665.1"/>
    <property type="molecule type" value="Genomic_DNA"/>
</dbReference>
<evidence type="ECO:0000313" key="12">
    <source>
        <dbReference type="EMBL" id="BBE41665.1"/>
    </source>
</evidence>
<dbReference type="Pfam" id="PF22626">
    <property type="entry name" value="LysX_preATP_grasp"/>
    <property type="match status" value="1"/>
</dbReference>
<dbReference type="Gene3D" id="3.40.50.20">
    <property type="match status" value="1"/>
</dbReference>
<dbReference type="InterPro" id="IPR013651">
    <property type="entry name" value="ATP-grasp_RimK-type"/>
</dbReference>
<accession>A0A4P2VK42</accession>
<evidence type="ECO:0000256" key="9">
    <source>
        <dbReference type="ARBA" id="ARBA00029440"/>
    </source>
</evidence>
<evidence type="ECO:0000256" key="5">
    <source>
        <dbReference type="ARBA" id="ARBA00022723"/>
    </source>
</evidence>
<dbReference type="Pfam" id="PF08443">
    <property type="entry name" value="RimK"/>
    <property type="match status" value="1"/>
</dbReference>
<evidence type="ECO:0000256" key="10">
    <source>
        <dbReference type="PROSITE-ProRule" id="PRU00409"/>
    </source>
</evidence>
<evidence type="ECO:0000256" key="1">
    <source>
        <dbReference type="ARBA" id="ARBA00001946"/>
    </source>
</evidence>